<keyword evidence="2" id="KW-0540">Nuclease</keyword>
<accession>A0ABW9RXC6</accession>
<dbReference type="InterPro" id="IPR026360">
    <property type="entry name" value="Xnuc_lig_assoc"/>
</dbReference>
<evidence type="ECO:0000256" key="1">
    <source>
        <dbReference type="SAM" id="MobiDB-lite"/>
    </source>
</evidence>
<dbReference type="Proteomes" id="UP000798808">
    <property type="component" value="Unassembled WGS sequence"/>
</dbReference>
<dbReference type="RefSeq" id="WP_155175781.1">
    <property type="nucleotide sequence ID" value="NZ_BAAAFL010000016.1"/>
</dbReference>
<dbReference type="EC" id="3.1.-.-" evidence="2"/>
<dbReference type="EMBL" id="SMLW01000661">
    <property type="protein sequence ID" value="MTI28346.1"/>
    <property type="molecule type" value="Genomic_DNA"/>
</dbReference>
<dbReference type="PANTHER" id="PTHR11203:SF49">
    <property type="entry name" value="BLL1145 PROTEIN"/>
    <property type="match status" value="1"/>
</dbReference>
<evidence type="ECO:0000313" key="3">
    <source>
        <dbReference type="Proteomes" id="UP000798808"/>
    </source>
</evidence>
<dbReference type="InterPro" id="IPR036866">
    <property type="entry name" value="RibonucZ/Hydroxyglut_hydro"/>
</dbReference>
<comment type="caution">
    <text evidence="2">The sequence shown here is derived from an EMBL/GenBank/DDBJ whole genome shotgun (WGS) entry which is preliminary data.</text>
</comment>
<keyword evidence="2" id="KW-0436">Ligase</keyword>
<dbReference type="SUPFAM" id="SSF56281">
    <property type="entry name" value="Metallo-hydrolase/oxidoreductase"/>
    <property type="match status" value="1"/>
</dbReference>
<protein>
    <submittedName>
        <fullName evidence="2">Ligase-associated DNA damage response exonuclease</fullName>
        <ecNumber evidence="2">3.1.-.-</ecNumber>
    </submittedName>
</protein>
<dbReference type="GO" id="GO:0004527">
    <property type="term" value="F:exonuclease activity"/>
    <property type="evidence" value="ECO:0007669"/>
    <property type="project" value="UniProtKB-KW"/>
</dbReference>
<dbReference type="PANTHER" id="PTHR11203">
    <property type="entry name" value="CLEAVAGE AND POLYADENYLATION SPECIFICITY FACTOR FAMILY MEMBER"/>
    <property type="match status" value="1"/>
</dbReference>
<proteinExistence type="predicted"/>
<keyword evidence="2" id="KW-0378">Hydrolase</keyword>
<keyword evidence="3" id="KW-1185">Reference proteome</keyword>
<dbReference type="Gene3D" id="3.60.15.10">
    <property type="entry name" value="Ribonuclease Z/Hydroxyacylglutathione hydrolase-like"/>
    <property type="match status" value="1"/>
</dbReference>
<sequence>MLLEFTDKGIYCPKADVYIDPWKPVRKALITHGHADHSRWGHQYYLSTVSAMPVIKYRLGNDINIETVTYGQIVTINGVHFSFHPAGHIIGSAQIRVEYNGEVWVVSGDYKVEDDGLSEAFEPVKCHTFITESTFGLPIYSWLPQQEIFSEINSWWKQNKEQGKVTVLSGYALGKAQRLIQGLDDSIGRIFTHGAVENVNEIIRGQGVNLKPTTRVTPEMNKGEFEGGIVIATPSARGSPWMKKFLPYSVGVASGWMRLRGARRRRSVDRGFSLSDHADWNGLNQAVEASQAERVFVTHGYTTTFSRWLNEKGIEAARIETQFEGELEEIGEGVEKDAKSEGKDTAS</sequence>
<dbReference type="InterPro" id="IPR050698">
    <property type="entry name" value="MBL"/>
</dbReference>
<dbReference type="NCBIfam" id="TIGR04122">
    <property type="entry name" value="Xnuc_lig_assoc"/>
    <property type="match status" value="1"/>
</dbReference>
<feature type="compositionally biased region" description="Basic and acidic residues" evidence="1">
    <location>
        <begin position="333"/>
        <end position="347"/>
    </location>
</feature>
<feature type="region of interest" description="Disordered" evidence="1">
    <location>
        <begin position="326"/>
        <end position="347"/>
    </location>
</feature>
<name>A0ABW9RXC6_9BACT</name>
<organism evidence="2 3">
    <name type="scientific">Fulvivirga kasyanovii</name>
    <dbReference type="NCBI Taxonomy" id="396812"/>
    <lineage>
        <taxon>Bacteria</taxon>
        <taxon>Pseudomonadati</taxon>
        <taxon>Bacteroidota</taxon>
        <taxon>Cytophagia</taxon>
        <taxon>Cytophagales</taxon>
        <taxon>Fulvivirgaceae</taxon>
        <taxon>Fulvivirga</taxon>
    </lineage>
</organism>
<gene>
    <name evidence="2" type="ORF">E1163_25540</name>
</gene>
<dbReference type="GO" id="GO:0016874">
    <property type="term" value="F:ligase activity"/>
    <property type="evidence" value="ECO:0007669"/>
    <property type="project" value="UniProtKB-KW"/>
</dbReference>
<evidence type="ECO:0000313" key="2">
    <source>
        <dbReference type="EMBL" id="MTI28346.1"/>
    </source>
</evidence>
<keyword evidence="2" id="KW-0269">Exonuclease</keyword>
<reference evidence="2 3" key="1">
    <citation type="submission" date="2019-02" db="EMBL/GenBank/DDBJ databases">
        <authorList>
            <person name="Goldberg S.R."/>
            <person name="Haltli B.A."/>
            <person name="Correa H."/>
            <person name="Russell K.G."/>
        </authorList>
    </citation>
    <scope>NUCLEOTIDE SEQUENCE [LARGE SCALE GENOMIC DNA]</scope>
    <source>
        <strain evidence="2 3">JCM 16186</strain>
    </source>
</reference>